<feature type="transmembrane region" description="Helical" evidence="2">
    <location>
        <begin position="252"/>
        <end position="273"/>
    </location>
</feature>
<feature type="compositionally biased region" description="Basic and acidic residues" evidence="1">
    <location>
        <begin position="124"/>
        <end position="134"/>
    </location>
</feature>
<accession>A0A6C0EJ18</accession>
<sequence length="362" mass="41377">MAEEKNDNTEETSKKKEKKEGKKLDFASFGNKILNMTIRLIVYSIVGGCFVYLTNIVNDGGGLGGTETSGLPYVSPMGLFACDQGIKKSMQKGFKQFSDVSKKMMDKIPLSEDMKNKATSKLDSASEKLDDNKGQGKGRKNKEKIPFSVYVKHSLEEWSFPYKNKVLCNKQNIYYEPLYYRFTRWFTSTLTLSYAYGRKGLDKMFEVLDNEKYAFWFGPLVVYLIVYLSPIYGVTSHALGSIINLGKLIPRFIFQFWFPIITFALAFFAIPIISLGGGIVQALMTIFFFIIYPFMETEKFPIKVNDVMKDFSGPMYIWKNVTSRTKYLTTLFFVFVTKYALEDLNVFYAAGGGALTLMTYFF</sequence>
<proteinExistence type="predicted"/>
<dbReference type="AlphaFoldDB" id="A0A6C0EJ18"/>
<dbReference type="EMBL" id="MN738855">
    <property type="protein sequence ID" value="QHT28340.1"/>
    <property type="molecule type" value="Genomic_DNA"/>
</dbReference>
<evidence type="ECO:0000256" key="1">
    <source>
        <dbReference type="SAM" id="MobiDB-lite"/>
    </source>
</evidence>
<feature type="region of interest" description="Disordered" evidence="1">
    <location>
        <begin position="114"/>
        <end position="140"/>
    </location>
</feature>
<organism evidence="3">
    <name type="scientific">viral metagenome</name>
    <dbReference type="NCBI Taxonomy" id="1070528"/>
    <lineage>
        <taxon>unclassified sequences</taxon>
        <taxon>metagenomes</taxon>
        <taxon>organismal metagenomes</taxon>
    </lineage>
</organism>
<keyword evidence="2" id="KW-0812">Transmembrane</keyword>
<evidence type="ECO:0000256" key="2">
    <source>
        <dbReference type="SAM" id="Phobius"/>
    </source>
</evidence>
<keyword evidence="2" id="KW-0472">Membrane</keyword>
<protein>
    <submittedName>
        <fullName evidence="3">Uncharacterized protein</fullName>
    </submittedName>
</protein>
<feature type="region of interest" description="Disordered" evidence="1">
    <location>
        <begin position="1"/>
        <end position="20"/>
    </location>
</feature>
<feature type="transmembrane region" description="Helical" evidence="2">
    <location>
        <begin position="33"/>
        <end position="53"/>
    </location>
</feature>
<name>A0A6C0EJ18_9ZZZZ</name>
<keyword evidence="2" id="KW-1133">Transmembrane helix</keyword>
<evidence type="ECO:0000313" key="3">
    <source>
        <dbReference type="EMBL" id="QHT28340.1"/>
    </source>
</evidence>
<feature type="transmembrane region" description="Helical" evidence="2">
    <location>
        <begin position="216"/>
        <end position="240"/>
    </location>
</feature>
<reference evidence="3" key="1">
    <citation type="journal article" date="2020" name="Nature">
        <title>Giant virus diversity and host interactions through global metagenomics.</title>
        <authorList>
            <person name="Schulz F."/>
            <person name="Roux S."/>
            <person name="Paez-Espino D."/>
            <person name="Jungbluth S."/>
            <person name="Walsh D.A."/>
            <person name="Denef V.J."/>
            <person name="McMahon K.D."/>
            <person name="Konstantinidis K.T."/>
            <person name="Eloe-Fadrosh E.A."/>
            <person name="Kyrpides N.C."/>
            <person name="Woyke T."/>
        </authorList>
    </citation>
    <scope>NUCLEOTIDE SEQUENCE</scope>
    <source>
        <strain evidence="3">GVMAG-M-3300001348-25</strain>
    </source>
</reference>
<feature type="transmembrane region" description="Helical" evidence="2">
    <location>
        <begin position="279"/>
        <end position="295"/>
    </location>
</feature>